<sequence>MVTLLSLFTSSSLIFLSFLLGSSLLLTTDVHPIMLEVPLLERRSINLNKSTLNQSLGRNQLIIGRVINDVQNTSLPGDSLTAPREVSCVQPQCTPLHITSTDPHPADSLVARKLCVCGLSFKLVLSLLPPSLLLSSSRTPLVHGIPRNTHGCRRMILRSRRITGPPMVPVTSGEKQRSPQREEELEKKRRDDVLI</sequence>
<evidence type="ECO:0000313" key="2">
    <source>
        <dbReference type="EMBL" id="GER41508.1"/>
    </source>
</evidence>
<evidence type="ECO:0000256" key="1">
    <source>
        <dbReference type="SAM" id="MobiDB-lite"/>
    </source>
</evidence>
<proteinExistence type="predicted"/>
<keyword evidence="2" id="KW-0548">Nucleotidyltransferase</keyword>
<dbReference type="AlphaFoldDB" id="A0A5A7Q977"/>
<dbReference type="EMBL" id="BKCP01006128">
    <property type="protein sequence ID" value="GER41508.1"/>
    <property type="molecule type" value="Genomic_DNA"/>
</dbReference>
<gene>
    <name evidence="2" type="ORF">STAS_18226</name>
</gene>
<organism evidence="2 3">
    <name type="scientific">Striga asiatica</name>
    <name type="common">Asiatic witchweed</name>
    <name type="synonym">Buchnera asiatica</name>
    <dbReference type="NCBI Taxonomy" id="4170"/>
    <lineage>
        <taxon>Eukaryota</taxon>
        <taxon>Viridiplantae</taxon>
        <taxon>Streptophyta</taxon>
        <taxon>Embryophyta</taxon>
        <taxon>Tracheophyta</taxon>
        <taxon>Spermatophyta</taxon>
        <taxon>Magnoliopsida</taxon>
        <taxon>eudicotyledons</taxon>
        <taxon>Gunneridae</taxon>
        <taxon>Pentapetalae</taxon>
        <taxon>asterids</taxon>
        <taxon>lamiids</taxon>
        <taxon>Lamiales</taxon>
        <taxon>Orobanchaceae</taxon>
        <taxon>Buchnereae</taxon>
        <taxon>Striga</taxon>
    </lineage>
</organism>
<name>A0A5A7Q977_STRAF</name>
<dbReference type="Proteomes" id="UP000325081">
    <property type="component" value="Unassembled WGS sequence"/>
</dbReference>
<keyword evidence="3" id="KW-1185">Reference proteome</keyword>
<reference evidence="3" key="1">
    <citation type="journal article" date="2019" name="Curr. Biol.">
        <title>Genome Sequence of Striga asiatica Provides Insight into the Evolution of Plant Parasitism.</title>
        <authorList>
            <person name="Yoshida S."/>
            <person name="Kim S."/>
            <person name="Wafula E.K."/>
            <person name="Tanskanen J."/>
            <person name="Kim Y.M."/>
            <person name="Honaas L."/>
            <person name="Yang Z."/>
            <person name="Spallek T."/>
            <person name="Conn C.E."/>
            <person name="Ichihashi Y."/>
            <person name="Cheong K."/>
            <person name="Cui S."/>
            <person name="Der J.P."/>
            <person name="Gundlach H."/>
            <person name="Jiao Y."/>
            <person name="Hori C."/>
            <person name="Ishida J.K."/>
            <person name="Kasahara H."/>
            <person name="Kiba T."/>
            <person name="Kim M.S."/>
            <person name="Koo N."/>
            <person name="Laohavisit A."/>
            <person name="Lee Y.H."/>
            <person name="Lumba S."/>
            <person name="McCourt P."/>
            <person name="Mortimer J.C."/>
            <person name="Mutuku J.M."/>
            <person name="Nomura T."/>
            <person name="Sasaki-Sekimoto Y."/>
            <person name="Seto Y."/>
            <person name="Wang Y."/>
            <person name="Wakatake T."/>
            <person name="Sakakibara H."/>
            <person name="Demura T."/>
            <person name="Yamaguchi S."/>
            <person name="Yoneyama K."/>
            <person name="Manabe R.I."/>
            <person name="Nelson D.C."/>
            <person name="Schulman A.H."/>
            <person name="Timko M.P."/>
            <person name="dePamphilis C.W."/>
            <person name="Choi D."/>
            <person name="Shirasu K."/>
        </authorList>
    </citation>
    <scope>NUCLEOTIDE SEQUENCE [LARGE SCALE GENOMIC DNA]</scope>
    <source>
        <strain evidence="3">cv. UVA1</strain>
    </source>
</reference>
<keyword evidence="2" id="KW-0808">Transferase</keyword>
<accession>A0A5A7Q977</accession>
<evidence type="ECO:0000313" key="3">
    <source>
        <dbReference type="Proteomes" id="UP000325081"/>
    </source>
</evidence>
<feature type="compositionally biased region" description="Basic and acidic residues" evidence="1">
    <location>
        <begin position="174"/>
        <end position="195"/>
    </location>
</feature>
<feature type="region of interest" description="Disordered" evidence="1">
    <location>
        <begin position="163"/>
        <end position="195"/>
    </location>
</feature>
<dbReference type="OrthoDB" id="8051214at2759"/>
<protein>
    <submittedName>
        <fullName evidence="2">Sulfate adenylyltransferase</fullName>
    </submittedName>
</protein>
<comment type="caution">
    <text evidence="2">The sequence shown here is derived from an EMBL/GenBank/DDBJ whole genome shotgun (WGS) entry which is preliminary data.</text>
</comment>
<dbReference type="GO" id="GO:0016779">
    <property type="term" value="F:nucleotidyltransferase activity"/>
    <property type="evidence" value="ECO:0007669"/>
    <property type="project" value="UniProtKB-KW"/>
</dbReference>